<dbReference type="EMBL" id="VIGC01000009">
    <property type="protein sequence ID" value="TQE96122.1"/>
    <property type="molecule type" value="Genomic_DNA"/>
</dbReference>
<dbReference type="Gene3D" id="1.10.3910.10">
    <property type="entry name" value="SP0561-like"/>
    <property type="match status" value="1"/>
</dbReference>
<gene>
    <name evidence="2" type="ORF">FKZ61_08530</name>
</gene>
<reference evidence="2 3" key="1">
    <citation type="submission" date="2019-06" db="EMBL/GenBank/DDBJ databases">
        <title>Genome sequence of Litorilinea aerophila BAA-2444.</title>
        <authorList>
            <person name="Maclea K.S."/>
            <person name="Maurais E.G."/>
            <person name="Iannazzi L.C."/>
        </authorList>
    </citation>
    <scope>NUCLEOTIDE SEQUENCE [LARGE SCALE GENOMIC DNA]</scope>
    <source>
        <strain evidence="2 3">ATCC BAA-2444</strain>
    </source>
</reference>
<dbReference type="InParanoid" id="A0A540VHF7"/>
<dbReference type="OrthoDB" id="333177at2"/>
<sequence length="160" mass="17863">MADMVAWIALIATLLVAGYVWKLHQELETARQRLDRYNRALFDASDEIRQLREALHETGARLHAELLQRTHTVAFHPEMTVREAQLLHSQVQEVMAAFHLGGCSSCAVEPDETLAAICRRQGLDVNQLVGALNQLVDQSANGHDAPAPKHVKIPNVELNF</sequence>
<dbReference type="Proteomes" id="UP000317371">
    <property type="component" value="Unassembled WGS sequence"/>
</dbReference>
<dbReference type="RefSeq" id="WP_141609675.1">
    <property type="nucleotide sequence ID" value="NZ_VIGC02000009.1"/>
</dbReference>
<name>A0A540VHF7_9CHLR</name>
<protein>
    <submittedName>
        <fullName evidence="2">Uncharacterized protein</fullName>
    </submittedName>
</protein>
<dbReference type="PANTHER" id="PTHR39341:SF1">
    <property type="entry name" value="DUF1858 DOMAIN-CONTAINING PROTEIN"/>
    <property type="match status" value="1"/>
</dbReference>
<dbReference type="InterPro" id="IPR038062">
    <property type="entry name" value="ScdA-like_N_sf"/>
</dbReference>
<dbReference type="InterPro" id="IPR023883">
    <property type="entry name" value="CHP03980_redox-disulphide"/>
</dbReference>
<organism evidence="2 3">
    <name type="scientific">Litorilinea aerophila</name>
    <dbReference type="NCBI Taxonomy" id="1204385"/>
    <lineage>
        <taxon>Bacteria</taxon>
        <taxon>Bacillati</taxon>
        <taxon>Chloroflexota</taxon>
        <taxon>Caldilineae</taxon>
        <taxon>Caldilineales</taxon>
        <taxon>Caldilineaceae</taxon>
        <taxon>Litorilinea</taxon>
    </lineage>
</organism>
<comment type="caution">
    <text evidence="2">The sequence shown here is derived from an EMBL/GenBank/DDBJ whole genome shotgun (WGS) entry which is preliminary data.</text>
</comment>
<evidence type="ECO:0000256" key="1">
    <source>
        <dbReference type="SAM" id="Coils"/>
    </source>
</evidence>
<accession>A0A540VHF7</accession>
<proteinExistence type="predicted"/>
<dbReference type="AlphaFoldDB" id="A0A540VHF7"/>
<evidence type="ECO:0000313" key="3">
    <source>
        <dbReference type="Proteomes" id="UP000317371"/>
    </source>
</evidence>
<keyword evidence="3" id="KW-1185">Reference proteome</keyword>
<keyword evidence="1" id="KW-0175">Coiled coil</keyword>
<evidence type="ECO:0000313" key="2">
    <source>
        <dbReference type="EMBL" id="TQE96122.1"/>
    </source>
</evidence>
<feature type="coiled-coil region" evidence="1">
    <location>
        <begin position="20"/>
        <end position="54"/>
    </location>
</feature>
<dbReference type="PANTHER" id="PTHR39341">
    <property type="entry name" value="BSL7085 PROTEIN"/>
    <property type="match status" value="1"/>
</dbReference>